<dbReference type="InterPro" id="IPR051922">
    <property type="entry name" value="Bact_Sporulation_Assoc"/>
</dbReference>
<gene>
    <name evidence="2" type="primary">lytC_5</name>
    <name evidence="2" type="ORF">CLLI_18330</name>
</gene>
<dbReference type="InterPro" id="IPR032485">
    <property type="entry name" value="LRP1-like_beta_prop"/>
</dbReference>
<dbReference type="EC" id="3.5.1.28" evidence="2"/>
<dbReference type="RefSeq" id="WP_106063918.1">
    <property type="nucleotide sequence ID" value="NZ_PVXO01000048.1"/>
</dbReference>
<dbReference type="EMBL" id="PVXO01000048">
    <property type="protein sequence ID" value="PRR78231.1"/>
    <property type="molecule type" value="Genomic_DNA"/>
</dbReference>
<proteinExistence type="predicted"/>
<dbReference type="PANTHER" id="PTHR30032:SF8">
    <property type="entry name" value="GERMINATION-SPECIFIC N-ACETYLMURAMOYL-L-ALANINE AMIDASE"/>
    <property type="match status" value="1"/>
</dbReference>
<dbReference type="OrthoDB" id="27389at2"/>
<accession>A0A2T0B2U9</accession>
<dbReference type="AlphaFoldDB" id="A0A2T0B2U9"/>
<comment type="caution">
    <text evidence="2">The sequence shown here is derived from an EMBL/GenBank/DDBJ whole genome shotgun (WGS) entry which is preliminary data.</text>
</comment>
<dbReference type="Gene3D" id="3.40.50.12090">
    <property type="match status" value="2"/>
</dbReference>
<sequence length="607" mass="67224">MEKVLKKLIFTGVLGFITLLSLNSKVYAAAEVSRIEGNNRFETSIAISKNGWGKSDYAVLANGMSSSDALSASPLAAKYNAPIILVNSKQLDTMTTEELNRLGVKKVFIIGGTGVISKDIEDKLHSLNIQTDRYWGHDRFDTAVDVAKRLDDFNEIVITSGFGFADALSIAPIAGKKGIPILLTSKDSLPKVVMDFLQEKTNNNLGSLKTYIIGGSGVVSNTIEKQFPNCERLSGQGRYETNIAVLNRFSEDINFNNIYIANGQDFPDALSGSALAQKNSSGIILSNKIISSTTEKFVKSKLDLVEKINIIGGKGVFLDSNIDDILYTKNGGNSEGNIINLGLVVKDGDWIYHKNTKNGYIFKSKGDENVSAQVNSDDSYYINVVGDWIYYVSNEGYIYKITVDGKDRTKLNNTPVEYMKAEGNYIYYVQGDGIKNYKIYRMNLDGSNEEFIDNTNAVSINVVGDWIYYSDGILGNIYKFNVNDKNDKIKITEDSVGFINVSGDWIYYGNISDGGKIYKIKTDGSERTKVTDDSAGYINVSGDYVYYLNISDNSQLYKVKIDGSERKKIGDEAVALINVAGGWVYYLNYDIEFCRVRTDGTTRQLVK</sequence>
<dbReference type="Gene3D" id="2.120.10.30">
    <property type="entry name" value="TolB, C-terminal domain"/>
    <property type="match status" value="1"/>
</dbReference>
<evidence type="ECO:0000259" key="1">
    <source>
        <dbReference type="Pfam" id="PF16472"/>
    </source>
</evidence>
<protein>
    <submittedName>
        <fullName evidence="2">N-acetylmuramoyl-L-alanine amidase LytC</fullName>
        <ecNumber evidence="2">3.5.1.28</ecNumber>
    </submittedName>
</protein>
<dbReference type="SUPFAM" id="SSF69304">
    <property type="entry name" value="Tricorn protease N-terminal domain"/>
    <property type="match status" value="1"/>
</dbReference>
<organism evidence="2 3">
    <name type="scientific">Clostridium liquoris</name>
    <dbReference type="NCBI Taxonomy" id="1289519"/>
    <lineage>
        <taxon>Bacteria</taxon>
        <taxon>Bacillati</taxon>
        <taxon>Bacillota</taxon>
        <taxon>Clostridia</taxon>
        <taxon>Eubacteriales</taxon>
        <taxon>Clostridiaceae</taxon>
        <taxon>Clostridium</taxon>
    </lineage>
</organism>
<evidence type="ECO:0000313" key="3">
    <source>
        <dbReference type="Proteomes" id="UP000239706"/>
    </source>
</evidence>
<feature type="domain" description="Prolow-density lipoprotein receptor-related protein 1-like beta-propeller" evidence="1">
    <location>
        <begin position="476"/>
        <end position="604"/>
    </location>
</feature>
<dbReference type="Pfam" id="PF16472">
    <property type="entry name" value="DUF5050"/>
    <property type="match status" value="1"/>
</dbReference>
<dbReference type="Proteomes" id="UP000239706">
    <property type="component" value="Unassembled WGS sequence"/>
</dbReference>
<reference evidence="2 3" key="1">
    <citation type="submission" date="2018-03" db="EMBL/GenBank/DDBJ databases">
        <title>Genome sequence of Clostridium liquoris DSM 100320.</title>
        <authorList>
            <person name="Poehlein A."/>
            <person name="Daniel R."/>
        </authorList>
    </citation>
    <scope>NUCLEOTIDE SEQUENCE [LARGE SCALE GENOMIC DNA]</scope>
    <source>
        <strain evidence="2 3">DSM 100320</strain>
    </source>
</reference>
<keyword evidence="2" id="KW-0378">Hydrolase</keyword>
<dbReference type="InterPro" id="IPR007253">
    <property type="entry name" value="Cell_wall-bd_2"/>
</dbReference>
<name>A0A2T0B2U9_9CLOT</name>
<dbReference type="GO" id="GO:0008745">
    <property type="term" value="F:N-acetylmuramoyl-L-alanine amidase activity"/>
    <property type="evidence" value="ECO:0007669"/>
    <property type="project" value="UniProtKB-EC"/>
</dbReference>
<dbReference type="Pfam" id="PF04122">
    <property type="entry name" value="CW_binding_2"/>
    <property type="match status" value="3"/>
</dbReference>
<dbReference type="InterPro" id="IPR011042">
    <property type="entry name" value="6-blade_b-propeller_TolB-like"/>
</dbReference>
<evidence type="ECO:0000313" key="2">
    <source>
        <dbReference type="EMBL" id="PRR78231.1"/>
    </source>
</evidence>
<keyword evidence="3" id="KW-1185">Reference proteome</keyword>
<dbReference type="PANTHER" id="PTHR30032">
    <property type="entry name" value="N-ACETYLMURAMOYL-L-ALANINE AMIDASE-RELATED"/>
    <property type="match status" value="1"/>
</dbReference>